<gene>
    <name evidence="2" type="ORF">FB466_2095</name>
</gene>
<accession>A0A543HSB7</accession>
<feature type="compositionally biased region" description="Polar residues" evidence="1">
    <location>
        <begin position="421"/>
        <end position="431"/>
    </location>
</feature>
<organism evidence="2 3">
    <name type="scientific">Klugiella xanthotipulae</name>
    <dbReference type="NCBI Taxonomy" id="244735"/>
    <lineage>
        <taxon>Bacteria</taxon>
        <taxon>Bacillati</taxon>
        <taxon>Actinomycetota</taxon>
        <taxon>Actinomycetes</taxon>
        <taxon>Micrococcales</taxon>
        <taxon>Microbacteriaceae</taxon>
        <taxon>Klugiella</taxon>
    </lineage>
</organism>
<proteinExistence type="predicted"/>
<keyword evidence="3" id="KW-1185">Reference proteome</keyword>
<protein>
    <submittedName>
        <fullName evidence="2">Uncharacterized protein</fullName>
    </submittedName>
</protein>
<evidence type="ECO:0000313" key="2">
    <source>
        <dbReference type="EMBL" id="TQM61159.1"/>
    </source>
</evidence>
<name>A0A543HSB7_9MICO</name>
<comment type="caution">
    <text evidence="2">The sequence shown here is derived from an EMBL/GenBank/DDBJ whole genome shotgun (WGS) entry which is preliminary data.</text>
</comment>
<reference evidence="2 3" key="1">
    <citation type="submission" date="2019-06" db="EMBL/GenBank/DDBJ databases">
        <title>Sequencing the genomes of 1000 actinobacteria strains.</title>
        <authorList>
            <person name="Klenk H.-P."/>
        </authorList>
    </citation>
    <scope>NUCLEOTIDE SEQUENCE [LARGE SCALE GENOMIC DNA]</scope>
    <source>
        <strain evidence="2 3">DSM 18031</strain>
    </source>
</reference>
<evidence type="ECO:0000313" key="3">
    <source>
        <dbReference type="Proteomes" id="UP000318331"/>
    </source>
</evidence>
<sequence length="540" mass="58449">MRQHKISRPLNPAGWVRDLAAAVDGELVRSLSSRAGRQTWLVRVPEAASHTRGERFAVLELTTPEANVQPDDLRRAAGRADGYRVFPRVQRDLYAERGCSARLVEYRPSHRFVGPGAVPCTSAVAARVLLDLLDAASRLIESGLCLGHLRLEEAGHDENGNLVIYSATMVHRRSQFPVSARPVRGERANLYEANGESSPGEICCRYGLDKGLIMDVITDVFPASQRTEELRTVIERVWRDTHDERGLCEALRLAVTDRVTPAPARTHPTKLLEGIDHTDVIVHDSACVEPTPVSIPRRQLRSRSGGARAIGSDLVAMMHLPPGLRNALATHPYVRKGQLPNRAQRSASGSSLSLTRKIVIAIGGGLILSGVLWILLPENSIEPVLSRVETLPDAEISREGKPASPVGIAPFTVGAARQGSSRLLPTVPSNSDEARVSDNASPTAAATRLLRESGECLTESADLGCWKDILGEAQPGSLERLSELARAGLLAHSPEVSLVDELGSVALMAVSWPPLGETETTSASLLIIKSEAGWRIREVY</sequence>
<feature type="region of interest" description="Disordered" evidence="1">
    <location>
        <begin position="421"/>
        <end position="442"/>
    </location>
</feature>
<dbReference type="AlphaFoldDB" id="A0A543HSB7"/>
<dbReference type="Proteomes" id="UP000318331">
    <property type="component" value="Unassembled WGS sequence"/>
</dbReference>
<dbReference type="EMBL" id="VFPN01000003">
    <property type="protein sequence ID" value="TQM61159.1"/>
    <property type="molecule type" value="Genomic_DNA"/>
</dbReference>
<evidence type="ECO:0000256" key="1">
    <source>
        <dbReference type="SAM" id="MobiDB-lite"/>
    </source>
</evidence>